<dbReference type="Proteomes" id="UP000324897">
    <property type="component" value="Unassembled WGS sequence"/>
</dbReference>
<evidence type="ECO:0000256" key="1">
    <source>
        <dbReference type="SAM" id="MobiDB-lite"/>
    </source>
</evidence>
<organism evidence="2 3">
    <name type="scientific">Eragrostis curvula</name>
    <name type="common">weeping love grass</name>
    <dbReference type="NCBI Taxonomy" id="38414"/>
    <lineage>
        <taxon>Eukaryota</taxon>
        <taxon>Viridiplantae</taxon>
        <taxon>Streptophyta</taxon>
        <taxon>Embryophyta</taxon>
        <taxon>Tracheophyta</taxon>
        <taxon>Spermatophyta</taxon>
        <taxon>Magnoliopsida</taxon>
        <taxon>Liliopsida</taxon>
        <taxon>Poales</taxon>
        <taxon>Poaceae</taxon>
        <taxon>PACMAD clade</taxon>
        <taxon>Chloridoideae</taxon>
        <taxon>Eragrostideae</taxon>
        <taxon>Eragrostidinae</taxon>
        <taxon>Eragrostis</taxon>
    </lineage>
</organism>
<comment type="caution">
    <text evidence="2">The sequence shown here is derived from an EMBL/GenBank/DDBJ whole genome shotgun (WGS) entry which is preliminary data.</text>
</comment>
<accession>A0A5J9VJD5</accession>
<dbReference type="OrthoDB" id="690771at2759"/>
<dbReference type="PANTHER" id="PTHR33978:SF29">
    <property type="entry name" value="OS01G0621500 PROTEIN"/>
    <property type="match status" value="1"/>
</dbReference>
<evidence type="ECO:0000313" key="2">
    <source>
        <dbReference type="EMBL" id="TVU35878.1"/>
    </source>
</evidence>
<keyword evidence="3" id="KW-1185">Reference proteome</keyword>
<reference evidence="2 3" key="1">
    <citation type="journal article" date="2019" name="Sci. Rep.">
        <title>A high-quality genome of Eragrostis curvula grass provides insights into Poaceae evolution and supports new strategies to enhance forage quality.</title>
        <authorList>
            <person name="Carballo J."/>
            <person name="Santos B.A.C.M."/>
            <person name="Zappacosta D."/>
            <person name="Garbus I."/>
            <person name="Selva J.P."/>
            <person name="Gallo C.A."/>
            <person name="Diaz A."/>
            <person name="Albertini E."/>
            <person name="Caccamo M."/>
            <person name="Echenique V."/>
        </authorList>
    </citation>
    <scope>NUCLEOTIDE SEQUENCE [LARGE SCALE GENOMIC DNA]</scope>
    <source>
        <strain evidence="3">cv. Victoria</strain>
        <tissue evidence="2">Leaf</tissue>
    </source>
</reference>
<feature type="region of interest" description="Disordered" evidence="1">
    <location>
        <begin position="1"/>
        <end position="22"/>
    </location>
</feature>
<protein>
    <submittedName>
        <fullName evidence="2">Uncharacterized protein</fullName>
    </submittedName>
</protein>
<dbReference type="AlphaFoldDB" id="A0A5J9VJD5"/>
<proteinExistence type="predicted"/>
<feature type="compositionally biased region" description="Basic and acidic residues" evidence="1">
    <location>
        <begin position="125"/>
        <end position="141"/>
    </location>
</feature>
<evidence type="ECO:0000313" key="3">
    <source>
        <dbReference type="Proteomes" id="UP000324897"/>
    </source>
</evidence>
<feature type="compositionally biased region" description="Basic and acidic residues" evidence="1">
    <location>
        <begin position="1"/>
        <end position="12"/>
    </location>
</feature>
<feature type="region of interest" description="Disordered" evidence="1">
    <location>
        <begin position="118"/>
        <end position="163"/>
    </location>
</feature>
<sequence length="185" mass="19751">MPRQHHQPERGEASGGGGKAVWDTGSSLYDSYELAAVRRLIDGSLAGVRSLPDEPPPPPTPAERQKDESKQQIVVASRARRGRKVTLRALFRAMASWAIRPRQEHACACVGIAPGGQVESVASSSHDDILQQNHGGDRGRPSEAPVWERAPATSHGRTRRSDATNHAAPLLCCGIQGREGDSAGA</sequence>
<dbReference type="EMBL" id="RWGY01000009">
    <property type="protein sequence ID" value="TVU35878.1"/>
    <property type="molecule type" value="Genomic_DNA"/>
</dbReference>
<feature type="region of interest" description="Disordered" evidence="1">
    <location>
        <begin position="47"/>
        <end position="77"/>
    </location>
</feature>
<name>A0A5J9VJD5_9POAL</name>
<dbReference type="PANTHER" id="PTHR33978">
    <property type="entry name" value="SERINE/THREONINE-KINASE"/>
    <property type="match status" value="1"/>
</dbReference>
<dbReference type="Gramene" id="TVU35878">
    <property type="protein sequence ID" value="TVU35878"/>
    <property type="gene ID" value="EJB05_17785"/>
</dbReference>
<gene>
    <name evidence="2" type="ORF">EJB05_17785</name>
</gene>